<accession>A0ABS2NN45</accession>
<dbReference type="InterPro" id="IPR001647">
    <property type="entry name" value="HTH_TetR"/>
</dbReference>
<feature type="DNA-binding region" description="H-T-H motif" evidence="2">
    <location>
        <begin position="32"/>
        <end position="51"/>
    </location>
</feature>
<feature type="domain" description="HTH tetR-type" evidence="3">
    <location>
        <begin position="9"/>
        <end position="69"/>
    </location>
</feature>
<dbReference type="Pfam" id="PF00440">
    <property type="entry name" value="TetR_N"/>
    <property type="match status" value="1"/>
</dbReference>
<name>A0ABS2NN45_9FIRM</name>
<gene>
    <name evidence="4" type="ORF">JOC73_000882</name>
</gene>
<dbReference type="InterPro" id="IPR009057">
    <property type="entry name" value="Homeodomain-like_sf"/>
</dbReference>
<protein>
    <submittedName>
        <fullName evidence="4">AcrR family transcriptional regulator</fullName>
    </submittedName>
</protein>
<evidence type="ECO:0000313" key="5">
    <source>
        <dbReference type="Proteomes" id="UP001314796"/>
    </source>
</evidence>
<evidence type="ECO:0000256" key="1">
    <source>
        <dbReference type="ARBA" id="ARBA00023125"/>
    </source>
</evidence>
<comment type="caution">
    <text evidence="4">The sequence shown here is derived from an EMBL/GenBank/DDBJ whole genome shotgun (WGS) entry which is preliminary data.</text>
</comment>
<sequence>MNKKEIQKRRMMSYFIEATNQIIEEEGMAAVTVRKVADIAGYNSATLYNYFTDLEHLAFYASIKYLKDYVLDLPNYIKGATNPLERFLEIWRCFCYYSFSNPRIYQSIFFNKHTDSLEEALQEYYSIFPEELGEQTEDILPMFLKRNIYDRNIAALNSCVKIGIIKEEDVKDISEMTLLIYQGMFNRVLNSQIEYSIEEAIEKTVKYIHRTIMGYSD</sequence>
<dbReference type="SUPFAM" id="SSF46689">
    <property type="entry name" value="Homeodomain-like"/>
    <property type="match status" value="1"/>
</dbReference>
<dbReference type="RefSeq" id="WP_204400643.1">
    <property type="nucleotide sequence ID" value="NZ_JAFBEE010000004.1"/>
</dbReference>
<dbReference type="Gene3D" id="1.10.357.10">
    <property type="entry name" value="Tetracycline Repressor, domain 2"/>
    <property type="match status" value="1"/>
</dbReference>
<reference evidence="4 5" key="1">
    <citation type="submission" date="2021-01" db="EMBL/GenBank/DDBJ databases">
        <title>Genomic Encyclopedia of Type Strains, Phase IV (KMG-IV): sequencing the most valuable type-strain genomes for metagenomic binning, comparative biology and taxonomic classification.</title>
        <authorList>
            <person name="Goeker M."/>
        </authorList>
    </citation>
    <scope>NUCLEOTIDE SEQUENCE [LARGE SCALE GENOMIC DNA]</scope>
    <source>
        <strain evidence="4 5">DSM 25890</strain>
    </source>
</reference>
<organism evidence="4 5">
    <name type="scientific">Alkaliphilus hydrothermalis</name>
    <dbReference type="NCBI Taxonomy" id="1482730"/>
    <lineage>
        <taxon>Bacteria</taxon>
        <taxon>Bacillati</taxon>
        <taxon>Bacillota</taxon>
        <taxon>Clostridia</taxon>
        <taxon>Peptostreptococcales</taxon>
        <taxon>Natronincolaceae</taxon>
        <taxon>Alkaliphilus</taxon>
    </lineage>
</organism>
<evidence type="ECO:0000313" key="4">
    <source>
        <dbReference type="EMBL" id="MBM7614371.1"/>
    </source>
</evidence>
<dbReference type="PROSITE" id="PS50977">
    <property type="entry name" value="HTH_TETR_2"/>
    <property type="match status" value="1"/>
</dbReference>
<proteinExistence type="predicted"/>
<dbReference type="EMBL" id="JAFBEE010000004">
    <property type="protein sequence ID" value="MBM7614371.1"/>
    <property type="molecule type" value="Genomic_DNA"/>
</dbReference>
<keyword evidence="5" id="KW-1185">Reference proteome</keyword>
<keyword evidence="1 2" id="KW-0238">DNA-binding</keyword>
<dbReference type="Proteomes" id="UP001314796">
    <property type="component" value="Unassembled WGS sequence"/>
</dbReference>
<evidence type="ECO:0000256" key="2">
    <source>
        <dbReference type="PROSITE-ProRule" id="PRU00335"/>
    </source>
</evidence>
<evidence type="ECO:0000259" key="3">
    <source>
        <dbReference type="PROSITE" id="PS50977"/>
    </source>
</evidence>